<dbReference type="EMBL" id="BDSP01000235">
    <property type="protein sequence ID" value="GAX25970.1"/>
    <property type="molecule type" value="Genomic_DNA"/>
</dbReference>
<feature type="compositionally biased region" description="Basic and acidic residues" evidence="6">
    <location>
        <begin position="25"/>
        <end position="36"/>
    </location>
</feature>
<dbReference type="Pfam" id="PF00400">
    <property type="entry name" value="WD40"/>
    <property type="match status" value="3"/>
</dbReference>
<feature type="repeat" description="WD" evidence="5">
    <location>
        <begin position="262"/>
        <end position="303"/>
    </location>
</feature>
<comment type="subcellular location">
    <subcellularLocation>
        <location evidence="1">Nucleus</location>
    </subcellularLocation>
</comment>
<dbReference type="InterPro" id="IPR019775">
    <property type="entry name" value="WD40_repeat_CS"/>
</dbReference>
<feature type="compositionally biased region" description="Basic and acidic residues" evidence="6">
    <location>
        <begin position="43"/>
        <end position="52"/>
    </location>
</feature>
<evidence type="ECO:0000256" key="1">
    <source>
        <dbReference type="ARBA" id="ARBA00004123"/>
    </source>
</evidence>
<feature type="region of interest" description="Disordered" evidence="6">
    <location>
        <begin position="1"/>
        <end position="64"/>
    </location>
</feature>
<sequence length="533" mass="59293">MVKQRRKQKAPQASQKKARTTLDLAWKENTDEHIASSDDESENEGREPRLQEEESEAEEEEALDVKRVRLAREYLDKLEEASDSASSAASDEESEDDQDHISRKLQRERLKREGTLERILADKVGKHVEALQTAMLQDQLTILPSHEAANLWIQSGNIRLLHGHDLSPTSVAVDASGKLAVSGSKDNSVIVWDVETGSRLYNLYRHWKQNKKDGNKGSRNGGEVLAVSMSDDGRYAVVGKRDSKVTVFDLKSNTPTVIVKTFEGHKGPISCLAFQSYSHRLFSSSEDRCIRHYSLDDMLYMETLYGHQFAVSGIDCHRKERPISVGRDRTARAWKLAEDSHLIFRGGSKIQSADCISLIKDDWFLTGHEDGHLCLWNTDKKRAVSTIADAHGTGNPIVSVSALKESDLAASGSKDGFIRLWKVRTGKTLEERGMELLVAIPVRGYINAIRFGPKARFLVAAMGQEHRCGRWDRMKGVKNRVAIVNLFSGSEAIESEMDGSKDNIQGNPSVEDHTEASDASESKSASESGSDSD</sequence>
<feature type="compositionally biased region" description="Acidic residues" evidence="6">
    <location>
        <begin position="53"/>
        <end position="62"/>
    </location>
</feature>
<proteinExistence type="predicted"/>
<keyword evidence="2 5" id="KW-0853">WD repeat</keyword>
<evidence type="ECO:0000256" key="3">
    <source>
        <dbReference type="ARBA" id="ARBA00022737"/>
    </source>
</evidence>
<dbReference type="PROSITE" id="PS50294">
    <property type="entry name" value="WD_REPEATS_REGION"/>
    <property type="match status" value="1"/>
</dbReference>
<comment type="caution">
    <text evidence="7">The sequence shown here is derived from an EMBL/GenBank/DDBJ whole genome shotgun (WGS) entry which is preliminary data.</text>
</comment>
<dbReference type="InParanoid" id="A0A1Z5KI32"/>
<dbReference type="PROSITE" id="PS00678">
    <property type="entry name" value="WD_REPEATS_1"/>
    <property type="match status" value="1"/>
</dbReference>
<organism evidence="7 8">
    <name type="scientific">Fistulifera solaris</name>
    <name type="common">Oleaginous diatom</name>
    <dbReference type="NCBI Taxonomy" id="1519565"/>
    <lineage>
        <taxon>Eukaryota</taxon>
        <taxon>Sar</taxon>
        <taxon>Stramenopiles</taxon>
        <taxon>Ochrophyta</taxon>
        <taxon>Bacillariophyta</taxon>
        <taxon>Bacillariophyceae</taxon>
        <taxon>Bacillariophycidae</taxon>
        <taxon>Naviculales</taxon>
        <taxon>Naviculaceae</taxon>
        <taxon>Fistulifera</taxon>
    </lineage>
</organism>
<dbReference type="PANTHER" id="PTHR19865:SF0">
    <property type="entry name" value="U3 SMALL NUCLEOLAR RNA-INTERACTING PROTEIN 2"/>
    <property type="match status" value="1"/>
</dbReference>
<dbReference type="Gene3D" id="2.130.10.10">
    <property type="entry name" value="YVTN repeat-like/Quinoprotein amine dehydrogenase"/>
    <property type="match status" value="1"/>
</dbReference>
<keyword evidence="4" id="KW-0539">Nucleus</keyword>
<dbReference type="AlphaFoldDB" id="A0A1Z5KI32"/>
<keyword evidence="8" id="KW-1185">Reference proteome</keyword>
<evidence type="ECO:0000313" key="8">
    <source>
        <dbReference type="Proteomes" id="UP000198406"/>
    </source>
</evidence>
<protein>
    <submittedName>
        <fullName evidence="7">Ribosomal RNA-processing protein 9</fullName>
    </submittedName>
</protein>
<feature type="region of interest" description="Disordered" evidence="6">
    <location>
        <begin position="494"/>
        <end position="533"/>
    </location>
</feature>
<feature type="region of interest" description="Disordered" evidence="6">
    <location>
        <begin position="78"/>
        <end position="108"/>
    </location>
</feature>
<dbReference type="SMART" id="SM00320">
    <property type="entry name" value="WD40"/>
    <property type="match status" value="6"/>
</dbReference>
<keyword evidence="3" id="KW-0677">Repeat</keyword>
<feature type="compositionally biased region" description="Basic and acidic residues" evidence="6">
    <location>
        <begin position="99"/>
        <end position="108"/>
    </location>
</feature>
<dbReference type="OrthoDB" id="189968at2759"/>
<name>A0A1Z5KI32_FISSO</name>
<evidence type="ECO:0000256" key="2">
    <source>
        <dbReference type="ARBA" id="ARBA00022574"/>
    </source>
</evidence>
<reference evidence="7 8" key="1">
    <citation type="journal article" date="2015" name="Plant Cell">
        <title>Oil accumulation by the oleaginous diatom Fistulifera solaris as revealed by the genome and transcriptome.</title>
        <authorList>
            <person name="Tanaka T."/>
            <person name="Maeda Y."/>
            <person name="Veluchamy A."/>
            <person name="Tanaka M."/>
            <person name="Abida H."/>
            <person name="Marechal E."/>
            <person name="Bowler C."/>
            <person name="Muto M."/>
            <person name="Sunaga Y."/>
            <person name="Tanaka M."/>
            <person name="Yoshino T."/>
            <person name="Taniguchi T."/>
            <person name="Fukuda Y."/>
            <person name="Nemoto M."/>
            <person name="Matsumoto M."/>
            <person name="Wong P.S."/>
            <person name="Aburatani S."/>
            <person name="Fujibuchi W."/>
        </authorList>
    </citation>
    <scope>NUCLEOTIDE SEQUENCE [LARGE SCALE GENOMIC DNA]</scope>
    <source>
        <strain evidence="7 8">JPCC DA0580</strain>
    </source>
</reference>
<accession>A0A1Z5KI32</accession>
<dbReference type="InterPro" id="IPR039241">
    <property type="entry name" value="Rrp9-like"/>
</dbReference>
<dbReference type="GO" id="GO:0034511">
    <property type="term" value="F:U3 snoRNA binding"/>
    <property type="evidence" value="ECO:0007669"/>
    <property type="project" value="InterPro"/>
</dbReference>
<gene>
    <name evidence="7" type="ORF">FisN_4Hh546</name>
</gene>
<evidence type="ECO:0000256" key="4">
    <source>
        <dbReference type="ARBA" id="ARBA00023242"/>
    </source>
</evidence>
<dbReference type="InterPro" id="IPR036322">
    <property type="entry name" value="WD40_repeat_dom_sf"/>
</dbReference>
<dbReference type="SUPFAM" id="SSF50978">
    <property type="entry name" value="WD40 repeat-like"/>
    <property type="match status" value="1"/>
</dbReference>
<dbReference type="InterPro" id="IPR001680">
    <property type="entry name" value="WD40_rpt"/>
</dbReference>
<dbReference type="GO" id="GO:0032040">
    <property type="term" value="C:small-subunit processome"/>
    <property type="evidence" value="ECO:0007669"/>
    <property type="project" value="TreeGrafter"/>
</dbReference>
<dbReference type="InterPro" id="IPR015943">
    <property type="entry name" value="WD40/YVTN_repeat-like_dom_sf"/>
</dbReference>
<dbReference type="Proteomes" id="UP000198406">
    <property type="component" value="Unassembled WGS sequence"/>
</dbReference>
<evidence type="ECO:0000313" key="7">
    <source>
        <dbReference type="EMBL" id="GAX25970.1"/>
    </source>
</evidence>
<feature type="repeat" description="WD" evidence="5">
    <location>
        <begin position="161"/>
        <end position="202"/>
    </location>
</feature>
<feature type="compositionally biased region" description="Low complexity" evidence="6">
    <location>
        <begin position="517"/>
        <end position="533"/>
    </location>
</feature>
<dbReference type="PANTHER" id="PTHR19865">
    <property type="entry name" value="U3 SMALL NUCLEOLAR RNA INTERACTING PROTEIN 2"/>
    <property type="match status" value="1"/>
</dbReference>
<dbReference type="PROSITE" id="PS50082">
    <property type="entry name" value="WD_REPEATS_2"/>
    <property type="match status" value="3"/>
</dbReference>
<dbReference type="FunFam" id="2.130.10.10:FF:000509">
    <property type="entry name" value="U3 small nucleolar RNA-interacting protein"/>
    <property type="match status" value="1"/>
</dbReference>
<evidence type="ECO:0000256" key="6">
    <source>
        <dbReference type="SAM" id="MobiDB-lite"/>
    </source>
</evidence>
<evidence type="ECO:0000256" key="5">
    <source>
        <dbReference type="PROSITE-ProRule" id="PRU00221"/>
    </source>
</evidence>
<feature type="repeat" description="WD" evidence="5">
    <location>
        <begin position="390"/>
        <end position="431"/>
    </location>
</feature>